<evidence type="ECO:0000313" key="8">
    <source>
        <dbReference type="EMBL" id="GAA4825932.1"/>
    </source>
</evidence>
<dbReference type="Pfam" id="PF26049">
    <property type="entry name" value="RLMG_N"/>
    <property type="match status" value="1"/>
</dbReference>
<keyword evidence="3 8" id="KW-0489">Methyltransferase</keyword>
<evidence type="ECO:0000256" key="5">
    <source>
        <dbReference type="ARBA" id="ARBA00022691"/>
    </source>
</evidence>
<evidence type="ECO:0000259" key="6">
    <source>
        <dbReference type="Pfam" id="PF05175"/>
    </source>
</evidence>
<dbReference type="PROSITE" id="PS00092">
    <property type="entry name" value="N6_MTASE"/>
    <property type="match status" value="1"/>
</dbReference>
<dbReference type="PANTHER" id="PTHR47816:SF5">
    <property type="entry name" value="RIBOSOMAL RNA LARGE SUBUNIT METHYLTRANSFERASE G"/>
    <property type="match status" value="1"/>
</dbReference>
<keyword evidence="1" id="KW-0963">Cytoplasm</keyword>
<evidence type="ECO:0000256" key="2">
    <source>
        <dbReference type="ARBA" id="ARBA00022552"/>
    </source>
</evidence>
<dbReference type="InterPro" id="IPR017237">
    <property type="entry name" value="RLMG"/>
</dbReference>
<dbReference type="Proteomes" id="UP001500298">
    <property type="component" value="Unassembled WGS sequence"/>
</dbReference>
<dbReference type="PANTHER" id="PTHR47816">
    <property type="entry name" value="RIBOSOMAL RNA SMALL SUBUNIT METHYLTRANSFERASE C"/>
    <property type="match status" value="1"/>
</dbReference>
<keyword evidence="5" id="KW-0949">S-adenosyl-L-methionine</keyword>
<evidence type="ECO:0000256" key="1">
    <source>
        <dbReference type="ARBA" id="ARBA00022490"/>
    </source>
</evidence>
<keyword evidence="4" id="KW-0808">Transferase</keyword>
<dbReference type="SUPFAM" id="SSF53335">
    <property type="entry name" value="S-adenosyl-L-methionine-dependent methyltransferases"/>
    <property type="match status" value="1"/>
</dbReference>
<dbReference type="Gene3D" id="3.40.50.150">
    <property type="entry name" value="Vaccinia Virus protein VP39"/>
    <property type="match status" value="2"/>
</dbReference>
<evidence type="ECO:0000256" key="3">
    <source>
        <dbReference type="ARBA" id="ARBA00022603"/>
    </source>
</evidence>
<dbReference type="RefSeq" id="WP_345369417.1">
    <property type="nucleotide sequence ID" value="NZ_BAABJX010000016.1"/>
</dbReference>
<dbReference type="EMBL" id="BAABJX010000016">
    <property type="protein sequence ID" value="GAA4825932.1"/>
    <property type="molecule type" value="Genomic_DNA"/>
</dbReference>
<name>A0ABP9D4M5_9BACT</name>
<evidence type="ECO:0000256" key="4">
    <source>
        <dbReference type="ARBA" id="ARBA00022679"/>
    </source>
</evidence>
<dbReference type="InterPro" id="IPR046977">
    <property type="entry name" value="RsmC/RlmG"/>
</dbReference>
<feature type="domain" description="RlmG N-terminal" evidence="7">
    <location>
        <begin position="1"/>
        <end position="176"/>
    </location>
</feature>
<dbReference type="InterPro" id="IPR007848">
    <property type="entry name" value="Small_mtfrase_dom"/>
</dbReference>
<dbReference type="InterPro" id="IPR029063">
    <property type="entry name" value="SAM-dependent_MTases_sf"/>
</dbReference>
<accession>A0ABP9D4M5</accession>
<gene>
    <name evidence="8" type="ORF">GCM10023331_08180</name>
</gene>
<dbReference type="PIRSF" id="PIRSF037565">
    <property type="entry name" value="RRNA_m2G_Mtase_RsmD_prd"/>
    <property type="match status" value="1"/>
</dbReference>
<dbReference type="GO" id="GO:0008168">
    <property type="term" value="F:methyltransferase activity"/>
    <property type="evidence" value="ECO:0007669"/>
    <property type="project" value="UniProtKB-KW"/>
</dbReference>
<protein>
    <submittedName>
        <fullName evidence="8">Methyltransferase</fullName>
    </submittedName>
</protein>
<comment type="caution">
    <text evidence="8">The sequence shown here is derived from an EMBL/GenBank/DDBJ whole genome shotgun (WGS) entry which is preliminary data.</text>
</comment>
<dbReference type="InterPro" id="IPR002052">
    <property type="entry name" value="DNA_methylase_N6_adenine_CS"/>
</dbReference>
<dbReference type="CDD" id="cd02440">
    <property type="entry name" value="AdoMet_MTases"/>
    <property type="match status" value="1"/>
</dbReference>
<organism evidence="8 9">
    <name type="scientific">Algivirga pacifica</name>
    <dbReference type="NCBI Taxonomy" id="1162670"/>
    <lineage>
        <taxon>Bacteria</taxon>
        <taxon>Pseudomonadati</taxon>
        <taxon>Bacteroidota</taxon>
        <taxon>Cytophagia</taxon>
        <taxon>Cytophagales</taxon>
        <taxon>Flammeovirgaceae</taxon>
        <taxon>Algivirga</taxon>
    </lineage>
</organism>
<evidence type="ECO:0000313" key="9">
    <source>
        <dbReference type="Proteomes" id="UP001500298"/>
    </source>
</evidence>
<proteinExistence type="predicted"/>
<dbReference type="InterPro" id="IPR058679">
    <property type="entry name" value="RlmG_N"/>
</dbReference>
<sequence length="366" mass="42243">MSTFSFQPANYKIKRYPSTSNHSLKSWSAADEYMLQYLSDLESTPSHAIICNDRFGYLGCHLSPFSPQVVINYKSQEKAIRLNLEKNGIAPEKLSFYTPLDTLQDTTIALIRIPKSTDLFEWFLHQVHTQIDDKGEVICSFMTKYFNPQLLKVAEKYFEEVEQSKAWKKARLLILKKPKKIDTSITSLVHQLPYQDQKVFEQYYGVFSAKNIDYATQFFMENMLIEGNENTVLDLASGNGVLAWAARQVLPNADIHLMDDAHLAVASSQRNLSSEKTSFHFEDHIEDLPVKQFDLIVSNPPFHFEHENNIEVSIGLFQQVKKALSPTGNFQLVANKHLNYKTHLEKIFEKVEVVQENDKFIIYQCR</sequence>
<dbReference type="GO" id="GO:0032259">
    <property type="term" value="P:methylation"/>
    <property type="evidence" value="ECO:0007669"/>
    <property type="project" value="UniProtKB-KW"/>
</dbReference>
<keyword evidence="9" id="KW-1185">Reference proteome</keyword>
<reference evidence="9" key="1">
    <citation type="journal article" date="2019" name="Int. J. Syst. Evol. Microbiol.">
        <title>The Global Catalogue of Microorganisms (GCM) 10K type strain sequencing project: providing services to taxonomists for standard genome sequencing and annotation.</title>
        <authorList>
            <consortium name="The Broad Institute Genomics Platform"/>
            <consortium name="The Broad Institute Genome Sequencing Center for Infectious Disease"/>
            <person name="Wu L."/>
            <person name="Ma J."/>
        </authorList>
    </citation>
    <scope>NUCLEOTIDE SEQUENCE [LARGE SCALE GENOMIC DNA]</scope>
    <source>
        <strain evidence="9">JCM 18326</strain>
    </source>
</reference>
<feature type="domain" description="Methyltransferase small" evidence="6">
    <location>
        <begin position="202"/>
        <end position="364"/>
    </location>
</feature>
<evidence type="ECO:0000259" key="7">
    <source>
        <dbReference type="Pfam" id="PF26049"/>
    </source>
</evidence>
<keyword evidence="2" id="KW-0698">rRNA processing</keyword>
<dbReference type="Pfam" id="PF05175">
    <property type="entry name" value="MTS"/>
    <property type="match status" value="1"/>
</dbReference>